<dbReference type="AlphaFoldDB" id="A0A2P2Q9L8"/>
<accession>A0A2P2Q9L8</accession>
<protein>
    <submittedName>
        <fullName evidence="1">Uncharacterized protein</fullName>
    </submittedName>
</protein>
<name>A0A2P2Q9L8_RHIMU</name>
<organism evidence="1">
    <name type="scientific">Rhizophora mucronata</name>
    <name type="common">Asiatic mangrove</name>
    <dbReference type="NCBI Taxonomy" id="61149"/>
    <lineage>
        <taxon>Eukaryota</taxon>
        <taxon>Viridiplantae</taxon>
        <taxon>Streptophyta</taxon>
        <taxon>Embryophyta</taxon>
        <taxon>Tracheophyta</taxon>
        <taxon>Spermatophyta</taxon>
        <taxon>Magnoliopsida</taxon>
        <taxon>eudicotyledons</taxon>
        <taxon>Gunneridae</taxon>
        <taxon>Pentapetalae</taxon>
        <taxon>rosids</taxon>
        <taxon>fabids</taxon>
        <taxon>Malpighiales</taxon>
        <taxon>Rhizophoraceae</taxon>
        <taxon>Rhizophora</taxon>
    </lineage>
</organism>
<reference evidence="1" key="1">
    <citation type="submission" date="2018-02" db="EMBL/GenBank/DDBJ databases">
        <title>Rhizophora mucronata_Transcriptome.</title>
        <authorList>
            <person name="Meera S.P."/>
            <person name="Sreeshan A."/>
            <person name="Augustine A."/>
        </authorList>
    </citation>
    <scope>NUCLEOTIDE SEQUENCE</scope>
    <source>
        <tissue evidence="1">Leaf</tissue>
    </source>
</reference>
<proteinExistence type="predicted"/>
<dbReference type="EMBL" id="GGEC01083218">
    <property type="protein sequence ID" value="MBX63702.1"/>
    <property type="molecule type" value="Transcribed_RNA"/>
</dbReference>
<evidence type="ECO:0000313" key="1">
    <source>
        <dbReference type="EMBL" id="MBX63702.1"/>
    </source>
</evidence>
<sequence>MKCSIAIAFSRRPPTVIVAFCIRDTTVSGVSGIPSSKMAFIMHEL</sequence>